<evidence type="ECO:0000256" key="5">
    <source>
        <dbReference type="ARBA" id="ARBA00022679"/>
    </source>
</evidence>
<name>A0A336MXS3_CULSO</name>
<evidence type="ECO:0000259" key="14">
    <source>
        <dbReference type="Pfam" id="PF17039"/>
    </source>
</evidence>
<dbReference type="GO" id="GO:0032580">
    <property type="term" value="C:Golgi cisterna membrane"/>
    <property type="evidence" value="ECO:0007669"/>
    <property type="project" value="UniProtKB-SubCell"/>
</dbReference>
<dbReference type="InterPro" id="IPR001503">
    <property type="entry name" value="Glyco_trans_10"/>
</dbReference>
<evidence type="ECO:0000256" key="6">
    <source>
        <dbReference type="ARBA" id="ARBA00022692"/>
    </source>
</evidence>
<evidence type="ECO:0000256" key="11">
    <source>
        <dbReference type="ARBA" id="ARBA00023180"/>
    </source>
</evidence>
<evidence type="ECO:0000256" key="2">
    <source>
        <dbReference type="ARBA" id="ARBA00004922"/>
    </source>
</evidence>
<evidence type="ECO:0000313" key="15">
    <source>
        <dbReference type="EMBL" id="SSX15858.1"/>
    </source>
</evidence>
<keyword evidence="8 12" id="KW-1133">Transmembrane helix</keyword>
<dbReference type="GO" id="GO:0008417">
    <property type="term" value="F:fucosyltransferase activity"/>
    <property type="evidence" value="ECO:0007669"/>
    <property type="project" value="InterPro"/>
</dbReference>
<organism evidence="16">
    <name type="scientific">Culicoides sonorensis</name>
    <name type="common">Biting midge</name>
    <dbReference type="NCBI Taxonomy" id="179676"/>
    <lineage>
        <taxon>Eukaryota</taxon>
        <taxon>Metazoa</taxon>
        <taxon>Ecdysozoa</taxon>
        <taxon>Arthropoda</taxon>
        <taxon>Hexapoda</taxon>
        <taxon>Insecta</taxon>
        <taxon>Pterygota</taxon>
        <taxon>Neoptera</taxon>
        <taxon>Endopterygota</taxon>
        <taxon>Diptera</taxon>
        <taxon>Nematocera</taxon>
        <taxon>Chironomoidea</taxon>
        <taxon>Ceratopogonidae</taxon>
        <taxon>Ceratopogoninae</taxon>
        <taxon>Culicoides</taxon>
        <taxon>Monoculicoides</taxon>
    </lineage>
</organism>
<keyword evidence="5 12" id="KW-0808">Transferase</keyword>
<dbReference type="PANTHER" id="PTHR48438">
    <property type="entry name" value="ALPHA-(1,3)-FUCOSYLTRANSFERASE C-RELATED"/>
    <property type="match status" value="1"/>
</dbReference>
<dbReference type="EC" id="2.4.1.-" evidence="12"/>
<feature type="domain" description="Fucosyltransferase C-terminal" evidence="13">
    <location>
        <begin position="321"/>
        <end position="499"/>
    </location>
</feature>
<keyword evidence="9 12" id="KW-0333">Golgi apparatus</keyword>
<keyword evidence="11" id="KW-0325">Glycoprotein</keyword>
<comment type="similarity">
    <text evidence="3 12">Belongs to the glycosyltransferase 10 family.</text>
</comment>
<dbReference type="InterPro" id="IPR055270">
    <property type="entry name" value="Glyco_tran_10_C"/>
</dbReference>
<keyword evidence="6 12" id="KW-0812">Transmembrane</keyword>
<keyword evidence="7" id="KW-0735">Signal-anchor</keyword>
<dbReference type="EMBL" id="UFQS01003686">
    <property type="protein sequence ID" value="SSX15858.1"/>
    <property type="molecule type" value="Genomic_DNA"/>
</dbReference>
<dbReference type="InterPro" id="IPR031481">
    <property type="entry name" value="Glyco_tran_10_N"/>
</dbReference>
<dbReference type="InterPro" id="IPR038577">
    <property type="entry name" value="GT10-like_C_sf"/>
</dbReference>
<dbReference type="Pfam" id="PF17039">
    <property type="entry name" value="Glyco_tran_10_N"/>
    <property type="match status" value="1"/>
</dbReference>
<feature type="transmembrane region" description="Helical" evidence="12">
    <location>
        <begin position="12"/>
        <end position="32"/>
    </location>
</feature>
<reference evidence="15" key="1">
    <citation type="submission" date="2018-04" db="EMBL/GenBank/DDBJ databases">
        <authorList>
            <person name="Go L.Y."/>
            <person name="Mitchell J.A."/>
        </authorList>
    </citation>
    <scope>NUCLEOTIDE SEQUENCE</scope>
    <source>
        <tissue evidence="15">Whole organism</tissue>
    </source>
</reference>
<evidence type="ECO:0000259" key="13">
    <source>
        <dbReference type="Pfam" id="PF00852"/>
    </source>
</evidence>
<dbReference type="PANTHER" id="PTHR48438:SF1">
    <property type="entry name" value="ALPHA-(1,3)-FUCOSYLTRANSFERASE C-RELATED"/>
    <property type="match status" value="1"/>
</dbReference>
<evidence type="ECO:0000256" key="8">
    <source>
        <dbReference type="ARBA" id="ARBA00022989"/>
    </source>
</evidence>
<feature type="domain" description="Fucosyltransferase N-terminal" evidence="14">
    <location>
        <begin position="199"/>
        <end position="299"/>
    </location>
</feature>
<evidence type="ECO:0000256" key="4">
    <source>
        <dbReference type="ARBA" id="ARBA00022676"/>
    </source>
</evidence>
<gene>
    <name evidence="16" type="primary">CSON009313</name>
</gene>
<dbReference type="Gene3D" id="3.40.50.11660">
    <property type="entry name" value="Glycosyl transferase family 10, C-terminal domain"/>
    <property type="match status" value="1"/>
</dbReference>
<sequence length="524" mass="61611">MRFRKIYLKNCFTLIIGFAIVLLFFVVIRTYYEIYCREKDIFRPKLSSNNYSNGKTKQTHIDMKAKEFLFKEAYPTEFEINSIDMNVNINKNIKNYIKGSVDGNSQKINDKINSLDEISDSDDSTSIMKESIDGSISIERPWYFDGGTRYPKPATINKKSKKRIAKLFPSEDPLNDRITNQLMFVPPNYQELKKQKRFKTILLYNGLGAWNVKEGRNMFINSKCPVNTCKITGGREHAAKADLILYKDYFIPTGVERHPSQIFMLYLLECPYHTPNIKFPDSFNWTATYRRDSDIVAPYEKWEYYDPRIKQIEQDRNYALNKTKKVAWFVSNCGARNGRLQFAHELQKYIDVDIYGFCGEYKCPRSNAEKCFEVLDHDYKFYLAFENSNCKDYITEKFFVNALGRNILPIVMGARPEDYALSAPHRSYIHVDEFTSAKELAEYLHMLDKNDELYNSYFKWKGTGEFINTYFWCRVCAMLHDDEFIKKPGKCMIPDINEWWRAPGVCTNGSWRKEMARKEIMGDD</sequence>
<evidence type="ECO:0000256" key="7">
    <source>
        <dbReference type="ARBA" id="ARBA00022968"/>
    </source>
</evidence>
<protein>
    <recommendedName>
        <fullName evidence="12">Fucosyltransferase</fullName>
        <ecNumber evidence="12">2.4.1.-</ecNumber>
    </recommendedName>
</protein>
<evidence type="ECO:0000256" key="1">
    <source>
        <dbReference type="ARBA" id="ARBA00004447"/>
    </source>
</evidence>
<dbReference type="Pfam" id="PF00852">
    <property type="entry name" value="Glyco_transf_10"/>
    <property type="match status" value="1"/>
</dbReference>
<keyword evidence="10 12" id="KW-0472">Membrane</keyword>
<keyword evidence="4 12" id="KW-0328">Glycosyltransferase</keyword>
<dbReference type="AlphaFoldDB" id="A0A336MXS3"/>
<comment type="pathway">
    <text evidence="2">Protein modification; protein glycosylation.</text>
</comment>
<dbReference type="OMA" id="ASWEYKN"/>
<dbReference type="SUPFAM" id="SSF53756">
    <property type="entry name" value="UDP-Glycosyltransferase/glycogen phosphorylase"/>
    <property type="match status" value="1"/>
</dbReference>
<proteinExistence type="inferred from homology"/>
<dbReference type="VEuPathDB" id="VectorBase:CSON009313"/>
<dbReference type="EMBL" id="UFQT01003686">
    <property type="protein sequence ID" value="SSX35202.1"/>
    <property type="molecule type" value="Genomic_DNA"/>
</dbReference>
<evidence type="ECO:0000256" key="12">
    <source>
        <dbReference type="RuleBase" id="RU003832"/>
    </source>
</evidence>
<evidence type="ECO:0000256" key="3">
    <source>
        <dbReference type="ARBA" id="ARBA00008919"/>
    </source>
</evidence>
<accession>A0A336MXS3</accession>
<comment type="subcellular location">
    <subcellularLocation>
        <location evidence="1 12">Golgi apparatus</location>
        <location evidence="1 12">Golgi stack membrane</location>
        <topology evidence="1 12">Single-pass type II membrane protein</topology>
    </subcellularLocation>
</comment>
<evidence type="ECO:0000313" key="16">
    <source>
        <dbReference type="EMBL" id="SSX35202.1"/>
    </source>
</evidence>
<evidence type="ECO:0000256" key="9">
    <source>
        <dbReference type="ARBA" id="ARBA00023034"/>
    </source>
</evidence>
<evidence type="ECO:0000256" key="10">
    <source>
        <dbReference type="ARBA" id="ARBA00023136"/>
    </source>
</evidence>
<reference evidence="16" key="2">
    <citation type="submission" date="2018-07" db="EMBL/GenBank/DDBJ databases">
        <authorList>
            <person name="Quirk P.G."/>
            <person name="Krulwich T.A."/>
        </authorList>
    </citation>
    <scope>NUCLEOTIDE SEQUENCE</scope>
</reference>
<dbReference type="FunFam" id="3.40.50.11660:FF:000004">
    <property type="entry name" value="Glycoprotein 3-alpha-L-fucosyltransferase A"/>
    <property type="match status" value="1"/>
</dbReference>
<dbReference type="UniPathway" id="UPA00378"/>